<evidence type="ECO:0000313" key="2">
    <source>
        <dbReference type="Proteomes" id="UP000528690"/>
    </source>
</evidence>
<dbReference type="OrthoDB" id="9306952at2759"/>
<sequence>GDPNSLWTLMKTSFQVINKTNPILTIECWLCFSTKPPYYEAIGLGRTPRVVNGLNPGSCRWENNAQGLSLLHVQGRGRCIG</sequence>
<dbReference type="AlphaFoldDB" id="A0A7L3GRH5"/>
<dbReference type="Proteomes" id="UP000528690">
    <property type="component" value="Unassembled WGS sequence"/>
</dbReference>
<evidence type="ECO:0000313" key="1">
    <source>
        <dbReference type="EMBL" id="NXT95031.1"/>
    </source>
</evidence>
<organism evidence="1 2">
    <name type="scientific">Anhinga rufa</name>
    <name type="common">African darter</name>
    <dbReference type="NCBI Taxonomy" id="317792"/>
    <lineage>
        <taxon>Eukaryota</taxon>
        <taxon>Metazoa</taxon>
        <taxon>Chordata</taxon>
        <taxon>Craniata</taxon>
        <taxon>Vertebrata</taxon>
        <taxon>Euteleostomi</taxon>
        <taxon>Archelosauria</taxon>
        <taxon>Archosauria</taxon>
        <taxon>Dinosauria</taxon>
        <taxon>Saurischia</taxon>
        <taxon>Theropoda</taxon>
        <taxon>Coelurosauria</taxon>
        <taxon>Aves</taxon>
        <taxon>Neognathae</taxon>
        <taxon>Neoaves</taxon>
        <taxon>Aequornithes</taxon>
        <taxon>Suliformes</taxon>
        <taxon>Anhingidae</taxon>
        <taxon>Anhinga</taxon>
    </lineage>
</organism>
<proteinExistence type="predicted"/>
<feature type="non-terminal residue" evidence="1">
    <location>
        <position position="81"/>
    </location>
</feature>
<dbReference type="InterPro" id="IPR018154">
    <property type="entry name" value="TLV/ENV_coat_polyprotein"/>
</dbReference>
<dbReference type="Pfam" id="PF00429">
    <property type="entry name" value="TLV_coat"/>
    <property type="match status" value="1"/>
</dbReference>
<name>A0A7L3GRH5_9AVES</name>
<accession>A0A7L3GRH5</accession>
<dbReference type="EMBL" id="VZTV01107518">
    <property type="protein sequence ID" value="NXT95031.1"/>
    <property type="molecule type" value="Genomic_DNA"/>
</dbReference>
<feature type="non-terminal residue" evidence="1">
    <location>
        <position position="1"/>
    </location>
</feature>
<protein>
    <submittedName>
        <fullName evidence="1">ENV2 protein</fullName>
    </submittedName>
</protein>
<reference evidence="1 2" key="1">
    <citation type="submission" date="2019-09" db="EMBL/GenBank/DDBJ databases">
        <title>Bird 10,000 Genomes (B10K) Project - Family phase.</title>
        <authorList>
            <person name="Zhang G."/>
        </authorList>
    </citation>
    <scope>NUCLEOTIDE SEQUENCE [LARGE SCALE GENOMIC DNA]</scope>
    <source>
        <strain evidence="1">B10K-DU-029-28</strain>
    </source>
</reference>
<gene>
    <name evidence="1" type="primary">Fv4</name>
    <name evidence="1" type="ORF">ANHRUF_R11461</name>
</gene>
<keyword evidence="2" id="KW-1185">Reference proteome</keyword>
<comment type="caution">
    <text evidence="1">The sequence shown here is derived from an EMBL/GenBank/DDBJ whole genome shotgun (WGS) entry which is preliminary data.</text>
</comment>